<sequence length="77" mass="8689">MPYKFDIAMSAVVNTQVVQEMVITEIEKTVGKKVNKIVATYDGTEFTGYQVFFDADSKTKSIPIKTSKEFVPLTYNN</sequence>
<accession>A0A6J5LJM0</accession>
<evidence type="ECO:0000313" key="1">
    <source>
        <dbReference type="EMBL" id="CAB4133533.1"/>
    </source>
</evidence>
<name>A0A6J5LJM0_9CAUD</name>
<dbReference type="EMBL" id="LR796274">
    <property type="protein sequence ID" value="CAB4133533.1"/>
    <property type="molecule type" value="Genomic_DNA"/>
</dbReference>
<organism evidence="1">
    <name type="scientific">uncultured Caudovirales phage</name>
    <dbReference type="NCBI Taxonomy" id="2100421"/>
    <lineage>
        <taxon>Viruses</taxon>
        <taxon>Duplodnaviria</taxon>
        <taxon>Heunggongvirae</taxon>
        <taxon>Uroviricota</taxon>
        <taxon>Caudoviricetes</taxon>
        <taxon>Peduoviridae</taxon>
        <taxon>Maltschvirus</taxon>
        <taxon>Maltschvirus maltsch</taxon>
    </lineage>
</organism>
<proteinExistence type="predicted"/>
<reference evidence="1" key="1">
    <citation type="submission" date="2020-04" db="EMBL/GenBank/DDBJ databases">
        <authorList>
            <person name="Chiriac C."/>
            <person name="Salcher M."/>
            <person name="Ghai R."/>
            <person name="Kavagutti S V."/>
        </authorList>
    </citation>
    <scope>NUCLEOTIDE SEQUENCE</scope>
</reference>
<protein>
    <submittedName>
        <fullName evidence="1">Uncharacterized protein</fullName>
    </submittedName>
</protein>
<gene>
    <name evidence="1" type="ORF">UFOVP257_255</name>
</gene>